<evidence type="ECO:0000313" key="2">
    <source>
        <dbReference type="Proteomes" id="UP000595231"/>
    </source>
</evidence>
<organism evidence="1 2">
    <name type="scientific">Achromobacter deleyi</name>
    <dbReference type="NCBI Taxonomy" id="1353891"/>
    <lineage>
        <taxon>Bacteria</taxon>
        <taxon>Pseudomonadati</taxon>
        <taxon>Pseudomonadota</taxon>
        <taxon>Betaproteobacteria</taxon>
        <taxon>Burkholderiales</taxon>
        <taxon>Alcaligenaceae</taxon>
        <taxon>Achromobacter</taxon>
    </lineage>
</organism>
<dbReference type="AlphaFoldDB" id="A0A7T4E330"/>
<gene>
    <name evidence="1" type="ORF">I6I07_00915</name>
</gene>
<sequence length="66" mass="7559">MDFIYNSDLASTQDEIKITIADLRDLIQASGLMKENEEQGINEYRLLIETILRKNRLPHGVILIGD</sequence>
<proteinExistence type="predicted"/>
<reference evidence="1 2" key="1">
    <citation type="submission" date="2020-12" db="EMBL/GenBank/DDBJ databases">
        <title>FDA dAtabase for Regulatory Grade micrObial Sequences (FDA-ARGOS): Supporting development and validation of Infectious Disease Dx tests.</title>
        <authorList>
            <person name="Sproer C."/>
            <person name="Gronow S."/>
            <person name="Severitt S."/>
            <person name="Schroder I."/>
            <person name="Tallon L."/>
            <person name="Sadzewicz L."/>
            <person name="Zhao X."/>
            <person name="Boylan J."/>
            <person name="Ott S."/>
            <person name="Bowen H."/>
            <person name="Vavikolanu K."/>
            <person name="Mehta A."/>
            <person name="Aluvathingal J."/>
            <person name="Nadendla S."/>
            <person name="Lowell S."/>
            <person name="Myers T."/>
            <person name="Yan Y."/>
            <person name="Sichtig H."/>
        </authorList>
    </citation>
    <scope>NUCLEOTIDE SEQUENCE [LARGE SCALE GENOMIC DNA]</scope>
    <source>
        <strain evidence="1 2">FDAARGOS_1050</strain>
    </source>
</reference>
<evidence type="ECO:0000313" key="1">
    <source>
        <dbReference type="EMBL" id="QQB35228.1"/>
    </source>
</evidence>
<name>A0A7T4E330_9BURK</name>
<dbReference type="Proteomes" id="UP000595231">
    <property type="component" value="Chromosome"/>
</dbReference>
<protein>
    <submittedName>
        <fullName evidence="1">Uncharacterized protein</fullName>
    </submittedName>
</protein>
<dbReference type="RefSeq" id="WP_198485391.1">
    <property type="nucleotide sequence ID" value="NZ_CP065997.1"/>
</dbReference>
<accession>A0A7T4E330</accession>
<dbReference type="EMBL" id="CP065997">
    <property type="protein sequence ID" value="QQB35228.1"/>
    <property type="molecule type" value="Genomic_DNA"/>
</dbReference>